<dbReference type="InterPro" id="IPR001607">
    <property type="entry name" value="Znf_UBP"/>
</dbReference>
<dbReference type="AlphaFoldDB" id="A0A8C4X869"/>
<evidence type="ECO:0000256" key="10">
    <source>
        <dbReference type="ARBA" id="ARBA00022481"/>
    </source>
</evidence>
<evidence type="ECO:0000256" key="21">
    <source>
        <dbReference type="ARBA" id="ARBA00022843"/>
    </source>
</evidence>
<dbReference type="PANTHER" id="PTHR10625:SF21">
    <property type="entry name" value="HISTONE DEACETYLASE 6"/>
    <property type="match status" value="1"/>
</dbReference>
<accession>A0A8C4X869</accession>
<comment type="cofactor">
    <cofactor evidence="1">
        <name>Zn(2+)</name>
        <dbReference type="ChEBI" id="CHEBI:29105"/>
    </cofactor>
</comment>
<evidence type="ECO:0000256" key="8">
    <source>
        <dbReference type="ARBA" id="ARBA00004906"/>
    </source>
</evidence>
<dbReference type="GO" id="GO:0000118">
    <property type="term" value="C:histone deacetylase complex"/>
    <property type="evidence" value="ECO:0007669"/>
    <property type="project" value="TreeGrafter"/>
</dbReference>
<sequence>MTSIPSQTSERSLRATSRSPRSPQSEKSGKKNKKSPQDRKLSLKEVKKKGKMDRSHGEDSVIMHLGQLDLGNSKPVTGTGLAFTEKSQEYFCLWDDKHSECPERVSTVIDKMKQYELLQRCHLVTERAATEEEISLVHTVEYVELMKSTQKMSQNELHSLSGNYEHIYIHPKSFQCARLAVGSVLELVDQVMTGKLRNGFSVCRPPGHHAERDQMSGYCMFNNVAIAASYAKEKYNLKRILIVDWDVHHGQGIQHIFEEDPSVLYFSIHRYEYGRIWPHLTESSETAVGQGIGEGYNINVPWNQTGMKDADYITVFTQLLLPVAFEFMPQLVLVSAGFDSGIGDPKGKMVVTPPCFAILTHMLQPLANGRLILALEGGYHYRSTAESACACLKVLLGDQCPKLESSFSPCYGAMDSISKSIAAHSKFWKCLQILDPHLYKREGTQPDNPEVFPEEIDSVLDRSSNMIIQALPPVQTGLVYDERMMEHYNMWDSHHPEVPQRISRIFSHLEKQGFVERCQRLSIRAATEEELAMCHGNEHINTIKSTAMMKPRDLHKQGDEYDSIYICAQSYQSAILAVGACFSALEALLTGKVSNAVAIVRPPGHHAEKDSACGFCFFNNVALTARYAQKLAGNLIRVLILDWDIHHGNGTQHIFEDDPSVLYISLHRYDNGSFFPTMEDANFDKVGQGLGKGYNVNIPWNSSKMGDPEYIAAFQKVVMPIASEFDPELVLVSAGFDAARGDPLGSYLVTPECYAHMTHMLLGLAGGRVLVVLEGGYNLSSISESMSMCTSVLLGDCLPDLGQLAVPHQSAIRSINNVLQVHCQFWSSLRLNIPDSVRSSLPTASPTRKELLSPRRTSSKKESTPQKHVQQHENLTSEVNEGPLKSLETTAVIADNDSINQITESLQSVSLGSSTVRQKDQIDLEQTVISSLASLSVGGARQKVKPLAHESTTNVQEHQKRSKGSIQTPQSNQAIQPETPEAVGLEPAHTVTAGEETKTSLLDTASGWSKSQTNCEIYLNSQDIDMGTLFAVEPLTWCPHLREINPLPSKGLNVFQTCLDCETRMENWVCLVCYQVHCGRHVNQHMLNHSISSGHVMVLSFTDLSVWCYSCDSYVHNKALDQAKNAAYTMKFGEDMPGCN</sequence>
<keyword evidence="21" id="KW-0832">Ubl conjugation</keyword>
<evidence type="ECO:0000256" key="7">
    <source>
        <dbReference type="ARBA" id="ARBA00004489"/>
    </source>
</evidence>
<dbReference type="GO" id="GO:0051130">
    <property type="term" value="P:positive regulation of cellular component organization"/>
    <property type="evidence" value="ECO:0007669"/>
    <property type="project" value="UniProtKB-ARBA"/>
</dbReference>
<dbReference type="GO" id="GO:0004407">
    <property type="term" value="F:histone deacetylase activity"/>
    <property type="evidence" value="ECO:0007669"/>
    <property type="project" value="TreeGrafter"/>
</dbReference>
<keyword evidence="12" id="KW-0678">Repressor</keyword>
<evidence type="ECO:0000256" key="16">
    <source>
        <dbReference type="ARBA" id="ARBA00022737"/>
    </source>
</evidence>
<evidence type="ECO:0000313" key="37">
    <source>
        <dbReference type="Proteomes" id="UP000694620"/>
    </source>
</evidence>
<keyword evidence="28" id="KW-0966">Cell projection</keyword>
<evidence type="ECO:0000259" key="35">
    <source>
        <dbReference type="PROSITE" id="PS50271"/>
    </source>
</evidence>
<dbReference type="GO" id="GO:0032886">
    <property type="term" value="P:regulation of microtubule-based process"/>
    <property type="evidence" value="ECO:0007669"/>
    <property type="project" value="UniProtKB-ARBA"/>
</dbReference>
<dbReference type="GO" id="GO:0030425">
    <property type="term" value="C:dendrite"/>
    <property type="evidence" value="ECO:0007669"/>
    <property type="project" value="UniProtKB-SubCell"/>
</dbReference>
<gene>
    <name evidence="36" type="primary">hdac6</name>
</gene>
<keyword evidence="11" id="KW-0963">Cytoplasm</keyword>
<feature type="region of interest" description="Disordered" evidence="34">
    <location>
        <begin position="1"/>
        <end position="60"/>
    </location>
</feature>
<evidence type="ECO:0000256" key="4">
    <source>
        <dbReference type="ARBA" id="ARBA00004279"/>
    </source>
</evidence>
<keyword evidence="13" id="KW-0597">Phosphoprotein</keyword>
<dbReference type="Pfam" id="PF02148">
    <property type="entry name" value="zf-UBP"/>
    <property type="match status" value="1"/>
</dbReference>
<dbReference type="Ensembl" id="ENSECRT00000012042.1">
    <property type="protein sequence ID" value="ENSECRP00000011850.1"/>
    <property type="gene ID" value="ENSECRG00000007908.1"/>
</dbReference>
<keyword evidence="16" id="KW-0677">Repeat</keyword>
<dbReference type="GO" id="GO:0040029">
    <property type="term" value="P:epigenetic regulation of gene expression"/>
    <property type="evidence" value="ECO:0007669"/>
    <property type="project" value="TreeGrafter"/>
</dbReference>
<evidence type="ECO:0000256" key="12">
    <source>
        <dbReference type="ARBA" id="ARBA00022491"/>
    </source>
</evidence>
<evidence type="ECO:0000256" key="6">
    <source>
        <dbReference type="ARBA" id="ARBA00004484"/>
    </source>
</evidence>
<keyword evidence="10" id="KW-0488">Methylation</keyword>
<dbReference type="InterPro" id="IPR037138">
    <property type="entry name" value="His_deacetylse_dom_sf"/>
</dbReference>
<dbReference type="InterPro" id="IPR023801">
    <property type="entry name" value="His_deacetylse_dom"/>
</dbReference>
<dbReference type="PRINTS" id="PR01270">
    <property type="entry name" value="HDASUPER"/>
</dbReference>
<evidence type="ECO:0000313" key="36">
    <source>
        <dbReference type="Ensembl" id="ENSECRP00000011850.1"/>
    </source>
</evidence>
<dbReference type="PROSITE" id="PS50271">
    <property type="entry name" value="ZF_UBP"/>
    <property type="match status" value="1"/>
</dbReference>
<feature type="compositionally biased region" description="Polar residues" evidence="34">
    <location>
        <begin position="964"/>
        <end position="976"/>
    </location>
</feature>
<keyword evidence="25" id="KW-0009">Actin-binding</keyword>
<organism evidence="36 37">
    <name type="scientific">Erpetoichthys calabaricus</name>
    <name type="common">Rope fish</name>
    <name type="synonym">Calamoichthys calabaricus</name>
    <dbReference type="NCBI Taxonomy" id="27687"/>
    <lineage>
        <taxon>Eukaryota</taxon>
        <taxon>Metazoa</taxon>
        <taxon>Chordata</taxon>
        <taxon>Craniata</taxon>
        <taxon>Vertebrata</taxon>
        <taxon>Euteleostomi</taxon>
        <taxon>Actinopterygii</taxon>
        <taxon>Polypteriformes</taxon>
        <taxon>Polypteridae</taxon>
        <taxon>Erpetoichthys</taxon>
    </lineage>
</organism>
<evidence type="ECO:0000256" key="2">
    <source>
        <dbReference type="ARBA" id="ARBA00004120"/>
    </source>
</evidence>
<dbReference type="PANTHER" id="PTHR10625">
    <property type="entry name" value="HISTONE DEACETYLASE HDAC1-RELATED"/>
    <property type="match status" value="1"/>
</dbReference>
<name>A0A8C4X869_ERPCA</name>
<keyword evidence="22" id="KW-0156">Chromatin regulator</keyword>
<dbReference type="SUPFAM" id="SSF57850">
    <property type="entry name" value="RING/U-box"/>
    <property type="match status" value="1"/>
</dbReference>
<dbReference type="FunFam" id="3.30.40.10:FF:000342">
    <property type="entry name" value="Histone deacetylase 6"/>
    <property type="match status" value="1"/>
</dbReference>
<dbReference type="SMART" id="SM00290">
    <property type="entry name" value="ZnF_UBP"/>
    <property type="match status" value="1"/>
</dbReference>
<evidence type="ECO:0000256" key="20">
    <source>
        <dbReference type="ARBA" id="ARBA00022833"/>
    </source>
</evidence>
<evidence type="ECO:0000256" key="15">
    <source>
        <dbReference type="ARBA" id="ARBA00022723"/>
    </source>
</evidence>
<keyword evidence="27" id="KW-0539">Nucleus</keyword>
<evidence type="ECO:0000256" key="31">
    <source>
        <dbReference type="ARBA" id="ARBA00068733"/>
    </source>
</evidence>
<keyword evidence="24" id="KW-0804">Transcription</keyword>
<dbReference type="Pfam" id="PF00850">
    <property type="entry name" value="Hist_deacetyl"/>
    <property type="match status" value="2"/>
</dbReference>
<evidence type="ECO:0000256" key="11">
    <source>
        <dbReference type="ARBA" id="ARBA00022490"/>
    </source>
</evidence>
<proteinExistence type="inferred from homology"/>
<evidence type="ECO:0000256" key="22">
    <source>
        <dbReference type="ARBA" id="ARBA00022853"/>
    </source>
</evidence>
<keyword evidence="17 33" id="KW-0863">Zinc-finger</keyword>
<dbReference type="Proteomes" id="UP000694620">
    <property type="component" value="Chromosome 11"/>
</dbReference>
<dbReference type="InterPro" id="IPR000286">
    <property type="entry name" value="HDACs"/>
</dbReference>
<evidence type="ECO:0000256" key="3">
    <source>
        <dbReference type="ARBA" id="ARBA00004123"/>
    </source>
</evidence>
<evidence type="ECO:0000256" key="27">
    <source>
        <dbReference type="ARBA" id="ARBA00023242"/>
    </source>
</evidence>
<evidence type="ECO:0000256" key="5">
    <source>
        <dbReference type="ARBA" id="ARBA00004300"/>
    </source>
</evidence>
<comment type="subcellular location">
    <subcellularLocation>
        <location evidence="7">Cell projection</location>
        <location evidence="7">Axon</location>
    </subcellularLocation>
    <subcellularLocation>
        <location evidence="4">Cell projection</location>
        <location evidence="4">Dendrite</location>
    </subcellularLocation>
    <subcellularLocation>
        <location evidence="2">Cytoplasm</location>
        <location evidence="2">Cytoskeleton</location>
        <location evidence="2">Cilium basal body</location>
    </subcellularLocation>
    <subcellularLocation>
        <location evidence="5">Cytoplasm</location>
        <location evidence="5">Cytoskeleton</location>
        <location evidence="5">Microtubule organizing center</location>
        <location evidence="5">Centrosome</location>
    </subcellularLocation>
    <subcellularLocation>
        <location evidence="3">Nucleus</location>
    </subcellularLocation>
    <subcellularLocation>
        <location evidence="6">Perikaryon</location>
    </subcellularLocation>
</comment>
<dbReference type="FunFam" id="3.40.800.20:FF:000005">
    <property type="entry name" value="histone deacetylase 6"/>
    <property type="match status" value="2"/>
</dbReference>
<dbReference type="SUPFAM" id="SSF52768">
    <property type="entry name" value="Arginase/deacetylase"/>
    <property type="match status" value="2"/>
</dbReference>
<dbReference type="GO" id="GO:0006950">
    <property type="term" value="P:response to stress"/>
    <property type="evidence" value="ECO:0007669"/>
    <property type="project" value="UniProtKB-ARBA"/>
</dbReference>
<keyword evidence="14" id="KW-0808">Transferase</keyword>
<keyword evidence="23" id="KW-0805">Transcription regulation</keyword>
<feature type="compositionally biased region" description="Basic and acidic residues" evidence="34">
    <location>
        <begin position="847"/>
        <end position="865"/>
    </location>
</feature>
<keyword evidence="19" id="KW-0378">Hydrolase</keyword>
<keyword evidence="26" id="KW-0206">Cytoskeleton</keyword>
<evidence type="ECO:0000256" key="30">
    <source>
        <dbReference type="ARBA" id="ARBA00050910"/>
    </source>
</evidence>
<comment type="pathway">
    <text evidence="8">Protein modification; protein ubiquitination.</text>
</comment>
<keyword evidence="15" id="KW-0479">Metal-binding</keyword>
<feature type="region of interest" description="Disordered" evidence="34">
    <location>
        <begin position="837"/>
        <end position="876"/>
    </location>
</feature>
<dbReference type="GO" id="GO:0051646">
    <property type="term" value="P:mitochondrion localization"/>
    <property type="evidence" value="ECO:0007669"/>
    <property type="project" value="UniProtKB-ARBA"/>
</dbReference>
<dbReference type="InterPro" id="IPR013083">
    <property type="entry name" value="Znf_RING/FYVE/PHD"/>
</dbReference>
<evidence type="ECO:0000256" key="34">
    <source>
        <dbReference type="SAM" id="MobiDB-lite"/>
    </source>
</evidence>
<dbReference type="GO" id="GO:0043204">
    <property type="term" value="C:perikaryon"/>
    <property type="evidence" value="ECO:0007669"/>
    <property type="project" value="UniProtKB-SubCell"/>
</dbReference>
<dbReference type="GO" id="GO:0005813">
    <property type="term" value="C:centrosome"/>
    <property type="evidence" value="ECO:0007669"/>
    <property type="project" value="UniProtKB-SubCell"/>
</dbReference>
<protein>
    <recommendedName>
        <fullName evidence="31">Protein deacetylase HDAC6</fullName>
    </recommendedName>
    <alternativeName>
        <fullName evidence="32">Tubulin-lysine deacetylase HDAC6</fullName>
    </alternativeName>
</protein>
<evidence type="ECO:0000256" key="28">
    <source>
        <dbReference type="ARBA" id="ARBA00023273"/>
    </source>
</evidence>
<comment type="similarity">
    <text evidence="9">Belongs to the histone deacetylase family. HD type 2 subfamily.</text>
</comment>
<dbReference type="GO" id="GO:0008270">
    <property type="term" value="F:zinc ion binding"/>
    <property type="evidence" value="ECO:0007669"/>
    <property type="project" value="UniProtKB-KW"/>
</dbReference>
<dbReference type="InterPro" id="IPR023696">
    <property type="entry name" value="Ureohydrolase_dom_sf"/>
</dbReference>
<evidence type="ECO:0000256" key="14">
    <source>
        <dbReference type="ARBA" id="ARBA00022679"/>
    </source>
</evidence>
<dbReference type="Gene3D" id="3.30.40.10">
    <property type="entry name" value="Zinc/RING finger domain, C3HC4 (zinc finger)"/>
    <property type="match status" value="1"/>
</dbReference>
<dbReference type="GO" id="GO:0016740">
    <property type="term" value="F:transferase activity"/>
    <property type="evidence" value="ECO:0007669"/>
    <property type="project" value="UniProtKB-KW"/>
</dbReference>
<reference evidence="36" key="1">
    <citation type="submission" date="2021-06" db="EMBL/GenBank/DDBJ databases">
        <authorList>
            <consortium name="Wellcome Sanger Institute Data Sharing"/>
        </authorList>
    </citation>
    <scope>NUCLEOTIDE SEQUENCE [LARGE SCALE GENOMIC DNA]</scope>
</reference>
<evidence type="ECO:0000256" key="29">
    <source>
        <dbReference type="ARBA" id="ARBA00049136"/>
    </source>
</evidence>
<feature type="compositionally biased region" description="Polar residues" evidence="34">
    <location>
        <begin position="866"/>
        <end position="876"/>
    </location>
</feature>
<evidence type="ECO:0000256" key="17">
    <source>
        <dbReference type="ARBA" id="ARBA00022771"/>
    </source>
</evidence>
<keyword evidence="20" id="KW-0862">Zinc</keyword>
<evidence type="ECO:0000256" key="26">
    <source>
        <dbReference type="ARBA" id="ARBA00023212"/>
    </source>
</evidence>
<comment type="catalytic activity">
    <reaction evidence="30">
        <text>N(6)-acetyl-L-lysyl-[alpha-tubulin] + H2O = L-lysyl-[alpha-tubulin] + acetate</text>
        <dbReference type="Rhea" id="RHEA:21548"/>
        <dbReference type="Rhea" id="RHEA-COMP:11278"/>
        <dbReference type="Rhea" id="RHEA-COMP:11279"/>
        <dbReference type="ChEBI" id="CHEBI:15377"/>
        <dbReference type="ChEBI" id="CHEBI:29969"/>
        <dbReference type="ChEBI" id="CHEBI:30089"/>
        <dbReference type="ChEBI" id="CHEBI:61930"/>
    </reaction>
    <physiologicalReaction direction="left-to-right" evidence="30">
        <dbReference type="Rhea" id="RHEA:21549"/>
    </physiologicalReaction>
</comment>
<keyword evidence="37" id="KW-1185">Reference proteome</keyword>
<feature type="region of interest" description="Disordered" evidence="34">
    <location>
        <begin position="946"/>
        <end position="981"/>
    </location>
</feature>
<evidence type="ECO:0000256" key="25">
    <source>
        <dbReference type="ARBA" id="ARBA00023203"/>
    </source>
</evidence>
<evidence type="ECO:0000256" key="33">
    <source>
        <dbReference type="PROSITE-ProRule" id="PRU00502"/>
    </source>
</evidence>
<feature type="domain" description="UBP-type" evidence="35">
    <location>
        <begin position="1036"/>
        <end position="1134"/>
    </location>
</feature>
<keyword evidence="18" id="KW-0833">Ubl conjugation pathway</keyword>
<feature type="compositionally biased region" description="Basic and acidic residues" evidence="34">
    <location>
        <begin position="35"/>
        <end position="45"/>
    </location>
</feature>
<feature type="compositionally biased region" description="Polar residues" evidence="34">
    <location>
        <begin position="837"/>
        <end position="846"/>
    </location>
</feature>
<evidence type="ECO:0000256" key="19">
    <source>
        <dbReference type="ARBA" id="ARBA00022801"/>
    </source>
</evidence>
<comment type="catalytic activity">
    <reaction evidence="29">
        <text>N(6)-acetyl-L-lysyl-[protein] + H2O = L-lysyl-[protein] + acetate</text>
        <dbReference type="Rhea" id="RHEA:58108"/>
        <dbReference type="Rhea" id="RHEA-COMP:9752"/>
        <dbReference type="Rhea" id="RHEA-COMP:10731"/>
        <dbReference type="ChEBI" id="CHEBI:15377"/>
        <dbReference type="ChEBI" id="CHEBI:29969"/>
        <dbReference type="ChEBI" id="CHEBI:30089"/>
        <dbReference type="ChEBI" id="CHEBI:61930"/>
    </reaction>
    <physiologicalReaction direction="left-to-right" evidence="29">
        <dbReference type="Rhea" id="RHEA:58109"/>
    </physiologicalReaction>
</comment>
<dbReference type="CDD" id="cd10003">
    <property type="entry name" value="HDAC6-dom2"/>
    <property type="match status" value="1"/>
</dbReference>
<dbReference type="Gene3D" id="3.40.800.20">
    <property type="entry name" value="Histone deacetylase domain"/>
    <property type="match status" value="2"/>
</dbReference>
<dbReference type="GO" id="GO:0016787">
    <property type="term" value="F:hydrolase activity"/>
    <property type="evidence" value="ECO:0007669"/>
    <property type="project" value="UniProtKB-KW"/>
</dbReference>
<evidence type="ECO:0000256" key="9">
    <source>
        <dbReference type="ARBA" id="ARBA00007738"/>
    </source>
</evidence>
<evidence type="ECO:0000256" key="18">
    <source>
        <dbReference type="ARBA" id="ARBA00022786"/>
    </source>
</evidence>
<dbReference type="GO" id="GO:0051129">
    <property type="term" value="P:negative regulation of cellular component organization"/>
    <property type="evidence" value="ECO:0007669"/>
    <property type="project" value="UniProtKB-ARBA"/>
</dbReference>
<feature type="compositionally biased region" description="Polar residues" evidence="34">
    <location>
        <begin position="1"/>
        <end position="26"/>
    </location>
</feature>
<reference evidence="36" key="2">
    <citation type="submission" date="2025-08" db="UniProtKB">
        <authorList>
            <consortium name="Ensembl"/>
        </authorList>
    </citation>
    <scope>IDENTIFICATION</scope>
</reference>
<reference evidence="36" key="3">
    <citation type="submission" date="2025-09" db="UniProtKB">
        <authorList>
            <consortium name="Ensembl"/>
        </authorList>
    </citation>
    <scope>IDENTIFICATION</scope>
</reference>
<dbReference type="GO" id="GO:0003779">
    <property type="term" value="F:actin binding"/>
    <property type="evidence" value="ECO:0007669"/>
    <property type="project" value="UniProtKB-KW"/>
</dbReference>
<evidence type="ECO:0000256" key="32">
    <source>
        <dbReference type="ARBA" id="ARBA00082852"/>
    </source>
</evidence>
<evidence type="ECO:0000256" key="1">
    <source>
        <dbReference type="ARBA" id="ARBA00001947"/>
    </source>
</evidence>
<dbReference type="GeneTree" id="ENSGT00940000159563"/>
<dbReference type="GO" id="GO:0030424">
    <property type="term" value="C:axon"/>
    <property type="evidence" value="ECO:0007669"/>
    <property type="project" value="UniProtKB-SubCell"/>
</dbReference>
<evidence type="ECO:0000256" key="23">
    <source>
        <dbReference type="ARBA" id="ARBA00023015"/>
    </source>
</evidence>
<evidence type="ECO:0000256" key="13">
    <source>
        <dbReference type="ARBA" id="ARBA00022553"/>
    </source>
</evidence>
<evidence type="ECO:0000256" key="24">
    <source>
        <dbReference type="ARBA" id="ARBA00023163"/>
    </source>
</evidence>